<dbReference type="Pfam" id="PF13489">
    <property type="entry name" value="Methyltransf_23"/>
    <property type="match status" value="1"/>
</dbReference>
<dbReference type="PANTHER" id="PTHR43861">
    <property type="entry name" value="TRANS-ACONITATE 2-METHYLTRANSFERASE-RELATED"/>
    <property type="match status" value="1"/>
</dbReference>
<organism evidence="1 2">
    <name type="scientific">Cereibacter changlensis JA139</name>
    <dbReference type="NCBI Taxonomy" id="1188249"/>
    <lineage>
        <taxon>Bacteria</taxon>
        <taxon>Pseudomonadati</taxon>
        <taxon>Pseudomonadota</taxon>
        <taxon>Alphaproteobacteria</taxon>
        <taxon>Rhodobacterales</taxon>
        <taxon>Paracoccaceae</taxon>
        <taxon>Cereibacter</taxon>
    </lineage>
</organism>
<dbReference type="InterPro" id="IPR029063">
    <property type="entry name" value="SAM-dependent_MTases_sf"/>
</dbReference>
<comment type="caution">
    <text evidence="1">The sequence shown here is derived from an EMBL/GenBank/DDBJ whole genome shotgun (WGS) entry which is preliminary data.</text>
</comment>
<keyword evidence="2" id="KW-1185">Reference proteome</keyword>
<reference evidence="1 2" key="1">
    <citation type="submission" date="2018-03" db="EMBL/GenBank/DDBJ databases">
        <title>Cereibacter changlensis.</title>
        <authorList>
            <person name="Meyer T.E."/>
            <person name="Miller S."/>
            <person name="Lodha T."/>
            <person name="Gandham S."/>
            <person name="Chintalapati S."/>
            <person name="Chintalapati V.R."/>
        </authorList>
    </citation>
    <scope>NUCLEOTIDE SEQUENCE [LARGE SCALE GENOMIC DNA]</scope>
    <source>
        <strain evidence="1 2">JA139</strain>
    </source>
</reference>
<dbReference type="AlphaFoldDB" id="A0A2T4JXT4"/>
<gene>
    <name evidence="1" type="ORF">C5F48_05700</name>
</gene>
<name>A0A2T4JXT4_9RHOB</name>
<dbReference type="GO" id="GO:0008168">
    <property type="term" value="F:methyltransferase activity"/>
    <property type="evidence" value="ECO:0007669"/>
    <property type="project" value="UniProtKB-KW"/>
</dbReference>
<evidence type="ECO:0000313" key="2">
    <source>
        <dbReference type="Proteomes" id="UP000241010"/>
    </source>
</evidence>
<accession>A0A2T4JXT4</accession>
<dbReference type="OrthoDB" id="5642573at2"/>
<evidence type="ECO:0000313" key="1">
    <source>
        <dbReference type="EMBL" id="PTE22728.1"/>
    </source>
</evidence>
<protein>
    <submittedName>
        <fullName evidence="1">Class I SAM-dependent methyltransferase</fullName>
    </submittedName>
</protein>
<dbReference type="GO" id="GO:0032259">
    <property type="term" value="P:methylation"/>
    <property type="evidence" value="ECO:0007669"/>
    <property type="project" value="UniProtKB-KW"/>
</dbReference>
<sequence length="203" mass="22313">MTVSAGFWDRVAERYAARPIRDVAAYEEMLADVASRLAATDRVLELGCGTGGAAVRLGGGVALWRATDFSAEMLRIARGRQAPPTVEFRLAEADSAFDGGPWDAVCAFHVLHLVEDTEATLRRIHAHLKPGGLLISKTYCFGDMGLGLRLMFPLLRSFGMFPPAASLTLERLRRAILDAGFGIEHQRSFGRNLHSRYIVARRL</sequence>
<keyword evidence="1" id="KW-0489">Methyltransferase</keyword>
<dbReference type="EMBL" id="PZKG01000016">
    <property type="protein sequence ID" value="PTE22728.1"/>
    <property type="molecule type" value="Genomic_DNA"/>
</dbReference>
<dbReference type="Gene3D" id="3.40.50.150">
    <property type="entry name" value="Vaccinia Virus protein VP39"/>
    <property type="match status" value="1"/>
</dbReference>
<dbReference type="CDD" id="cd02440">
    <property type="entry name" value="AdoMet_MTases"/>
    <property type="match status" value="1"/>
</dbReference>
<dbReference type="SUPFAM" id="SSF53335">
    <property type="entry name" value="S-adenosyl-L-methionine-dependent methyltransferases"/>
    <property type="match status" value="1"/>
</dbReference>
<proteinExistence type="predicted"/>
<dbReference type="RefSeq" id="WP_107662945.1">
    <property type="nucleotide sequence ID" value="NZ_PZKG01000016.1"/>
</dbReference>
<dbReference type="Proteomes" id="UP000241010">
    <property type="component" value="Unassembled WGS sequence"/>
</dbReference>
<keyword evidence="1" id="KW-0808">Transferase</keyword>